<dbReference type="EMBL" id="JAUQUB010000002">
    <property type="protein sequence ID" value="MDO7882602.1"/>
    <property type="molecule type" value="Genomic_DNA"/>
</dbReference>
<protein>
    <submittedName>
        <fullName evidence="2">DUF2087 domain-containing protein</fullName>
    </submittedName>
</protein>
<evidence type="ECO:0000313" key="2">
    <source>
        <dbReference type="EMBL" id="MDO7882602.1"/>
    </source>
</evidence>
<keyword evidence="3" id="KW-1185">Reference proteome</keyword>
<dbReference type="Pfam" id="PF09860">
    <property type="entry name" value="DUF2087"/>
    <property type="match status" value="1"/>
</dbReference>
<evidence type="ECO:0000259" key="1">
    <source>
        <dbReference type="Pfam" id="PF09860"/>
    </source>
</evidence>
<dbReference type="RefSeq" id="WP_305003035.1">
    <property type="nucleotide sequence ID" value="NZ_JAUQUB010000002.1"/>
</dbReference>
<reference evidence="2 3" key="1">
    <citation type="submission" date="2023-07" db="EMBL/GenBank/DDBJ databases">
        <title>Protaetiibacter sp. nov WY-16 isolated from soil.</title>
        <authorList>
            <person name="Liu B."/>
            <person name="Wan Y."/>
        </authorList>
    </citation>
    <scope>NUCLEOTIDE SEQUENCE [LARGE SCALE GENOMIC DNA]</scope>
    <source>
        <strain evidence="2 3">WY-16</strain>
    </source>
</reference>
<dbReference type="Proteomes" id="UP001241072">
    <property type="component" value="Unassembled WGS sequence"/>
</dbReference>
<sequence length="163" mass="18008">MTDARRILAVLANPRAREAYARVVLGHATPEPTTSRERRALEALLGAGLVERSGADGGFVARAEPFEEALGALPRPVKRTGVDRFLTGERIEQYPANPEARLELLEWVASRAIAEHEVLDEREIGERLSRHTDDVAVLRRYLVDAGLLLRTRSGSSYSRSLAP</sequence>
<evidence type="ECO:0000313" key="3">
    <source>
        <dbReference type="Proteomes" id="UP001241072"/>
    </source>
</evidence>
<comment type="caution">
    <text evidence="2">The sequence shown here is derived from an EMBL/GenBank/DDBJ whole genome shotgun (WGS) entry which is preliminary data.</text>
</comment>
<feature type="domain" description="DUF2087" evidence="1">
    <location>
        <begin position="90"/>
        <end position="159"/>
    </location>
</feature>
<dbReference type="InterPro" id="IPR018656">
    <property type="entry name" value="DUF2087"/>
</dbReference>
<organism evidence="2 3">
    <name type="scientific">Antiquaquibacter soli</name>
    <dbReference type="NCBI Taxonomy" id="3064523"/>
    <lineage>
        <taxon>Bacteria</taxon>
        <taxon>Bacillati</taxon>
        <taxon>Actinomycetota</taxon>
        <taxon>Actinomycetes</taxon>
        <taxon>Micrococcales</taxon>
        <taxon>Microbacteriaceae</taxon>
        <taxon>Antiquaquibacter</taxon>
    </lineage>
</organism>
<accession>A0ABT9BNI8</accession>
<proteinExistence type="predicted"/>
<name>A0ABT9BNI8_9MICO</name>
<gene>
    <name evidence="2" type="ORF">Q5716_10230</name>
</gene>